<evidence type="ECO:0000256" key="5">
    <source>
        <dbReference type="ARBA" id="ARBA00022723"/>
    </source>
</evidence>
<dbReference type="OrthoDB" id="7376058at2"/>
<dbReference type="InterPro" id="IPR050612">
    <property type="entry name" value="Prok_Mopterin_Oxidored"/>
</dbReference>
<evidence type="ECO:0000259" key="11">
    <source>
        <dbReference type="SMART" id="SM00926"/>
    </source>
</evidence>
<dbReference type="Gene3D" id="3.40.50.740">
    <property type="match status" value="1"/>
</dbReference>
<feature type="domain" description="4Fe-4S Mo/W bis-MGD-type" evidence="11">
    <location>
        <begin position="46"/>
        <end position="99"/>
    </location>
</feature>
<evidence type="ECO:0000256" key="2">
    <source>
        <dbReference type="ARBA" id="ARBA00010312"/>
    </source>
</evidence>
<comment type="caution">
    <text evidence="12">The sequence shown here is derived from an EMBL/GenBank/DDBJ whole genome shotgun (WGS) entry which is preliminary data.</text>
</comment>
<feature type="chain" id="PRO_5039304022" description="4Fe-4S Mo/W bis-MGD-type domain-containing protein" evidence="10">
    <location>
        <begin position="28"/>
        <end position="725"/>
    </location>
</feature>
<proteinExistence type="inferred from homology"/>
<dbReference type="SUPFAM" id="SSF53706">
    <property type="entry name" value="Formate dehydrogenase/DMSO reductase, domains 1-3"/>
    <property type="match status" value="1"/>
</dbReference>
<keyword evidence="4" id="KW-0500">Molybdenum</keyword>
<evidence type="ECO:0000256" key="8">
    <source>
        <dbReference type="ARBA" id="ARBA00023004"/>
    </source>
</evidence>
<dbReference type="Pfam" id="PF01568">
    <property type="entry name" value="Molydop_binding"/>
    <property type="match status" value="1"/>
</dbReference>
<comment type="cofactor">
    <cofactor evidence="1">
        <name>Mo-bis(molybdopterin guanine dinucleotide)</name>
        <dbReference type="ChEBI" id="CHEBI:60539"/>
    </cofactor>
</comment>
<evidence type="ECO:0000256" key="7">
    <source>
        <dbReference type="ARBA" id="ARBA00023002"/>
    </source>
</evidence>
<dbReference type="InterPro" id="IPR006657">
    <property type="entry name" value="MoPterin_dinucl-bd_dom"/>
</dbReference>
<keyword evidence="13" id="KW-1185">Reference proteome</keyword>
<dbReference type="InterPro" id="IPR006656">
    <property type="entry name" value="Mopterin_OxRdtase"/>
</dbReference>
<reference evidence="12 13" key="1">
    <citation type="submission" date="2019-04" db="EMBL/GenBank/DDBJ databases">
        <title>Microbes associate with the intestines of laboratory mice.</title>
        <authorList>
            <person name="Navarre W."/>
            <person name="Wong E."/>
            <person name="Huang K.C."/>
            <person name="Tropini C."/>
            <person name="Ng K."/>
            <person name="Yu B."/>
        </authorList>
    </citation>
    <scope>NUCLEOTIDE SEQUENCE [LARGE SCALE GENOMIC DNA]</scope>
    <source>
        <strain evidence="12 13">NM48_B13</strain>
    </source>
</reference>
<dbReference type="PROSITE" id="PS51318">
    <property type="entry name" value="TAT"/>
    <property type="match status" value="1"/>
</dbReference>
<sequence>MSQNTLTRRDFVAAGAACAAIAGGAGALSLGSWSPAFGEDDAPTNAVQKVTLCDGCGNKCAFTAYTVNEKLWRAIGCVGYPTSHGFLCGRGQGYAFLYANENRVKTPLKKNDSGGFEEISWDQACQEIGQRLTAADPGKIALYQSRGNSTFYPKRLMAALGSANCYSDAAIRDAGITATIEGISGAYPAPDVANAKYVVMLDKSTYDGMRPAEMAEFAKMVENGGHVVLVDSRETSFGRICDEWIGVKPGTELAFLLGVAGELVRTGHYNKDFVAANANGFDQFAAAMKGYTLDWAAETTGAETTQISQVAANLWANAPAAFVDMPWAGTLGSGFANSVDTVRMIYLINAILGCFNQKGGWLFPNAPFVSDEMLAEKGIPQLTTDASIITYADAPLVWGDSIIAAFEQMQAGNLTQMIVVEGNPVLDVSNGNGVKEALGKLDLLVVLDSFMTETALLADYVLPLSTFLERTDTIVTASGANAVAGLRTPVLTNTEVDGKSIPDAICALAAGAGLEAAFPFTLDDYNRANAELMGISYEGLLREGISAIPGSDAQLGTMPYLRTASGKIDFASPTFEAVGLSAVPTWTSPAVEAVNGSLRLMVGQEVVFQDTFCDASPYLMTLVEKYQLQQAWVNSDTAAALGIADGDTVEVSSPQGSLTVPAKVTELIAPNVVWMPAHFGSIYGQAEGTPLFGAAPKPLIAWQLEPGTGAGMMNETAVTLKKVGA</sequence>
<dbReference type="Proteomes" id="UP000309454">
    <property type="component" value="Unassembled WGS sequence"/>
</dbReference>
<dbReference type="Pfam" id="PF00384">
    <property type="entry name" value="Molybdopterin"/>
    <property type="match status" value="1"/>
</dbReference>
<dbReference type="InterPro" id="IPR009010">
    <property type="entry name" value="Asp_de-COase-like_dom_sf"/>
</dbReference>
<dbReference type="Gene3D" id="2.20.25.90">
    <property type="entry name" value="ADC-like domains"/>
    <property type="match status" value="1"/>
</dbReference>
<dbReference type="EMBL" id="SSTM01000001">
    <property type="protein sequence ID" value="TJW12158.1"/>
    <property type="molecule type" value="Genomic_DNA"/>
</dbReference>
<protein>
    <recommendedName>
        <fullName evidence="11">4Fe-4S Mo/W bis-MGD-type domain-containing protein</fullName>
    </recommendedName>
</protein>
<dbReference type="RefSeq" id="WP_136845137.1">
    <property type="nucleotide sequence ID" value="NZ_SSTM01000001.1"/>
</dbReference>
<dbReference type="InterPro" id="IPR006655">
    <property type="entry name" value="Mopterin_OxRdtase_prok_CS"/>
</dbReference>
<dbReference type="Gene3D" id="3.40.228.10">
    <property type="entry name" value="Dimethylsulfoxide Reductase, domain 2"/>
    <property type="match status" value="1"/>
</dbReference>
<dbReference type="GO" id="GO:0051539">
    <property type="term" value="F:4 iron, 4 sulfur cluster binding"/>
    <property type="evidence" value="ECO:0007669"/>
    <property type="project" value="UniProtKB-KW"/>
</dbReference>
<gene>
    <name evidence="12" type="ORF">E5982_00675</name>
</gene>
<feature type="signal peptide" evidence="10">
    <location>
        <begin position="1"/>
        <end position="27"/>
    </location>
</feature>
<dbReference type="InterPro" id="IPR006963">
    <property type="entry name" value="Mopterin_OxRdtase_4Fe-4S_dom"/>
</dbReference>
<dbReference type="PANTHER" id="PTHR43742:SF9">
    <property type="entry name" value="TETRATHIONATE REDUCTASE SUBUNIT A"/>
    <property type="match status" value="1"/>
</dbReference>
<dbReference type="GO" id="GO:0016491">
    <property type="term" value="F:oxidoreductase activity"/>
    <property type="evidence" value="ECO:0007669"/>
    <property type="project" value="UniProtKB-KW"/>
</dbReference>
<dbReference type="SUPFAM" id="SSF50692">
    <property type="entry name" value="ADC-like"/>
    <property type="match status" value="1"/>
</dbReference>
<dbReference type="AlphaFoldDB" id="A0A4T9TFP9"/>
<evidence type="ECO:0000256" key="10">
    <source>
        <dbReference type="SAM" id="SignalP"/>
    </source>
</evidence>
<comment type="similarity">
    <text evidence="2">Belongs to the prokaryotic molybdopterin-containing oxidoreductase family.</text>
</comment>
<dbReference type="Pfam" id="PF04879">
    <property type="entry name" value="Molybdop_Fe4S4"/>
    <property type="match status" value="1"/>
</dbReference>
<name>A0A4T9TFP9_9ACTN</name>
<keyword evidence="6 10" id="KW-0732">Signal</keyword>
<evidence type="ECO:0000256" key="3">
    <source>
        <dbReference type="ARBA" id="ARBA00022485"/>
    </source>
</evidence>
<keyword evidence="3" id="KW-0004">4Fe-4S</keyword>
<dbReference type="GO" id="GO:0046872">
    <property type="term" value="F:metal ion binding"/>
    <property type="evidence" value="ECO:0007669"/>
    <property type="project" value="UniProtKB-KW"/>
</dbReference>
<dbReference type="InterPro" id="IPR006311">
    <property type="entry name" value="TAT_signal"/>
</dbReference>
<dbReference type="Gene3D" id="3.30.2070.10">
    <property type="entry name" value="Formate dehydrogenase/DMSO reductase"/>
    <property type="match status" value="1"/>
</dbReference>
<dbReference type="SMART" id="SM00926">
    <property type="entry name" value="Molybdop_Fe4S4"/>
    <property type="match status" value="1"/>
</dbReference>
<evidence type="ECO:0000313" key="12">
    <source>
        <dbReference type="EMBL" id="TJW12158.1"/>
    </source>
</evidence>
<keyword evidence="7" id="KW-0560">Oxidoreductase</keyword>
<dbReference type="PROSITE" id="PS00490">
    <property type="entry name" value="MOLYBDOPTERIN_PROK_2"/>
    <property type="match status" value="1"/>
</dbReference>
<dbReference type="Gene3D" id="2.40.40.20">
    <property type="match status" value="1"/>
</dbReference>
<dbReference type="GO" id="GO:0043546">
    <property type="term" value="F:molybdopterin cofactor binding"/>
    <property type="evidence" value="ECO:0007669"/>
    <property type="project" value="InterPro"/>
</dbReference>
<keyword evidence="5" id="KW-0479">Metal-binding</keyword>
<keyword evidence="9" id="KW-0411">Iron-sulfur</keyword>
<keyword evidence="8" id="KW-0408">Iron</keyword>
<organism evidence="12 13">
    <name type="scientific">Parvibacter caecicola</name>
    <dbReference type="NCBI Taxonomy" id="747645"/>
    <lineage>
        <taxon>Bacteria</taxon>
        <taxon>Bacillati</taxon>
        <taxon>Actinomycetota</taxon>
        <taxon>Coriobacteriia</taxon>
        <taxon>Coriobacteriales</taxon>
        <taxon>Coriobacteriaceae</taxon>
        <taxon>Parvibacter</taxon>
    </lineage>
</organism>
<dbReference type="PROSITE" id="PS00932">
    <property type="entry name" value="MOLYBDOPTERIN_PROK_3"/>
    <property type="match status" value="1"/>
</dbReference>
<evidence type="ECO:0000256" key="9">
    <source>
        <dbReference type="ARBA" id="ARBA00023014"/>
    </source>
</evidence>
<evidence type="ECO:0000256" key="1">
    <source>
        <dbReference type="ARBA" id="ARBA00001942"/>
    </source>
</evidence>
<evidence type="ECO:0000313" key="13">
    <source>
        <dbReference type="Proteomes" id="UP000309454"/>
    </source>
</evidence>
<evidence type="ECO:0000256" key="6">
    <source>
        <dbReference type="ARBA" id="ARBA00022729"/>
    </source>
</evidence>
<dbReference type="PANTHER" id="PTHR43742">
    <property type="entry name" value="TRIMETHYLAMINE-N-OXIDE REDUCTASE"/>
    <property type="match status" value="1"/>
</dbReference>
<accession>A0A4T9TFP9</accession>
<evidence type="ECO:0000256" key="4">
    <source>
        <dbReference type="ARBA" id="ARBA00022505"/>
    </source>
</evidence>